<dbReference type="Proteomes" id="UP000016935">
    <property type="component" value="Unassembled WGS sequence"/>
</dbReference>
<name>R0IFJ3_EXST2</name>
<dbReference type="RefSeq" id="XP_008028316.1">
    <property type="nucleotide sequence ID" value="XM_008030125.1"/>
</dbReference>
<dbReference type="eggNOG" id="ENOG502QS7S">
    <property type="taxonomic scope" value="Eukaryota"/>
</dbReference>
<feature type="domain" description="Isochorismatase-like" evidence="3">
    <location>
        <begin position="24"/>
        <end position="202"/>
    </location>
</feature>
<gene>
    <name evidence="4" type="ORF">SETTUDRAFT_138482</name>
</gene>
<evidence type="ECO:0000313" key="5">
    <source>
        <dbReference type="Proteomes" id="UP000016935"/>
    </source>
</evidence>
<dbReference type="STRING" id="671987.R0IFJ3"/>
<dbReference type="InterPro" id="IPR000868">
    <property type="entry name" value="Isochorismatase-like_dom"/>
</dbReference>
<dbReference type="OrthoDB" id="1739143at2759"/>
<protein>
    <recommendedName>
        <fullName evidence="3">Isochorismatase-like domain-containing protein</fullName>
    </recommendedName>
</protein>
<evidence type="ECO:0000256" key="2">
    <source>
        <dbReference type="ARBA" id="ARBA00022801"/>
    </source>
</evidence>
<keyword evidence="5" id="KW-1185">Reference proteome</keyword>
<proteinExistence type="inferred from homology"/>
<evidence type="ECO:0000313" key="4">
    <source>
        <dbReference type="EMBL" id="EOA83836.1"/>
    </source>
</evidence>
<dbReference type="InterPro" id="IPR036380">
    <property type="entry name" value="Isochorismatase-like_sf"/>
</dbReference>
<dbReference type="GeneID" id="19396460"/>
<dbReference type="InterPro" id="IPR050272">
    <property type="entry name" value="Isochorismatase-like_hydrls"/>
</dbReference>
<dbReference type="HOGENOM" id="CLU_068979_7_1_1"/>
<organism evidence="4 5">
    <name type="scientific">Exserohilum turcicum (strain 28A)</name>
    <name type="common">Northern leaf blight fungus</name>
    <name type="synonym">Setosphaeria turcica</name>
    <dbReference type="NCBI Taxonomy" id="671987"/>
    <lineage>
        <taxon>Eukaryota</taxon>
        <taxon>Fungi</taxon>
        <taxon>Dikarya</taxon>
        <taxon>Ascomycota</taxon>
        <taxon>Pezizomycotina</taxon>
        <taxon>Dothideomycetes</taxon>
        <taxon>Pleosporomycetidae</taxon>
        <taxon>Pleosporales</taxon>
        <taxon>Pleosporineae</taxon>
        <taxon>Pleosporaceae</taxon>
        <taxon>Exserohilum</taxon>
    </lineage>
</organism>
<comment type="similarity">
    <text evidence="1">Belongs to the isochorismatase family.</text>
</comment>
<accession>R0IFJ3</accession>
<dbReference type="PANTHER" id="PTHR43540:SF1">
    <property type="entry name" value="ISOCHORISMATASE HYDROLASE"/>
    <property type="match status" value="1"/>
</dbReference>
<keyword evidence="2" id="KW-0378">Hydrolase</keyword>
<evidence type="ECO:0000256" key="1">
    <source>
        <dbReference type="ARBA" id="ARBA00006336"/>
    </source>
</evidence>
<reference evidence="4 5" key="1">
    <citation type="journal article" date="2012" name="PLoS Pathog.">
        <title>Diverse lifestyles and strategies of plant pathogenesis encoded in the genomes of eighteen Dothideomycetes fungi.</title>
        <authorList>
            <person name="Ohm R.A."/>
            <person name="Feau N."/>
            <person name="Henrissat B."/>
            <person name="Schoch C.L."/>
            <person name="Horwitz B.A."/>
            <person name="Barry K.W."/>
            <person name="Condon B.J."/>
            <person name="Copeland A.C."/>
            <person name="Dhillon B."/>
            <person name="Glaser F."/>
            <person name="Hesse C.N."/>
            <person name="Kosti I."/>
            <person name="LaButti K."/>
            <person name="Lindquist E.A."/>
            <person name="Lucas S."/>
            <person name="Salamov A.A."/>
            <person name="Bradshaw R.E."/>
            <person name="Ciuffetti L."/>
            <person name="Hamelin R.C."/>
            <person name="Kema G.H.J."/>
            <person name="Lawrence C."/>
            <person name="Scott J.A."/>
            <person name="Spatafora J.W."/>
            <person name="Turgeon B.G."/>
            <person name="de Wit P.J.G.M."/>
            <person name="Zhong S."/>
            <person name="Goodwin S.B."/>
            <person name="Grigoriev I.V."/>
        </authorList>
    </citation>
    <scope>NUCLEOTIDE SEQUENCE [LARGE SCALE GENOMIC DNA]</scope>
    <source>
        <strain evidence="5">28A</strain>
    </source>
</reference>
<dbReference type="Pfam" id="PF00857">
    <property type="entry name" value="Isochorismatase"/>
    <property type="match status" value="1"/>
</dbReference>
<sequence>MAHHPPSGPARGLAATMGWGARPALLVVDVCKAYWSDGSPLDTSSNAAAAAVPAAIARLVAAARRGAAPLIWTRVEYSEPDMADAGLFACKAPLLDVFHRDDARGLGAWMPGLAPAPADVVVCKRYPSAFFATDLATRLRLASVDTLVICGVSTSGCVRATALDAMCLGFRPMVVGTACGDASPAVHDANLFDMNAKMADVIGEPDAVDRLSAGWP</sequence>
<reference evidence="4 5" key="2">
    <citation type="journal article" date="2013" name="PLoS Genet.">
        <title>Comparative genome structure, secondary metabolite, and effector coding capacity across Cochliobolus pathogens.</title>
        <authorList>
            <person name="Condon B.J."/>
            <person name="Leng Y."/>
            <person name="Wu D."/>
            <person name="Bushley K.E."/>
            <person name="Ohm R.A."/>
            <person name="Otillar R."/>
            <person name="Martin J."/>
            <person name="Schackwitz W."/>
            <person name="Grimwood J."/>
            <person name="MohdZainudin N."/>
            <person name="Xue C."/>
            <person name="Wang R."/>
            <person name="Manning V.A."/>
            <person name="Dhillon B."/>
            <person name="Tu Z.J."/>
            <person name="Steffenson B.J."/>
            <person name="Salamov A."/>
            <person name="Sun H."/>
            <person name="Lowry S."/>
            <person name="LaButti K."/>
            <person name="Han J."/>
            <person name="Copeland A."/>
            <person name="Lindquist E."/>
            <person name="Barry K."/>
            <person name="Schmutz J."/>
            <person name="Baker S.E."/>
            <person name="Ciuffetti L.M."/>
            <person name="Grigoriev I.V."/>
            <person name="Zhong S."/>
            <person name="Turgeon B.G."/>
        </authorList>
    </citation>
    <scope>NUCLEOTIDE SEQUENCE [LARGE SCALE GENOMIC DNA]</scope>
    <source>
        <strain evidence="5">28A</strain>
    </source>
</reference>
<dbReference type="GO" id="GO:0016787">
    <property type="term" value="F:hydrolase activity"/>
    <property type="evidence" value="ECO:0007669"/>
    <property type="project" value="UniProtKB-KW"/>
</dbReference>
<dbReference type="AlphaFoldDB" id="R0IFJ3"/>
<dbReference type="PANTHER" id="PTHR43540">
    <property type="entry name" value="PEROXYUREIDOACRYLATE/UREIDOACRYLATE AMIDOHYDROLASE-RELATED"/>
    <property type="match status" value="1"/>
</dbReference>
<dbReference type="EMBL" id="KB908814">
    <property type="protein sequence ID" value="EOA83836.1"/>
    <property type="molecule type" value="Genomic_DNA"/>
</dbReference>
<dbReference type="SUPFAM" id="SSF52499">
    <property type="entry name" value="Isochorismatase-like hydrolases"/>
    <property type="match status" value="1"/>
</dbReference>
<evidence type="ECO:0000259" key="3">
    <source>
        <dbReference type="Pfam" id="PF00857"/>
    </source>
</evidence>
<dbReference type="Gene3D" id="3.40.50.850">
    <property type="entry name" value="Isochorismatase-like"/>
    <property type="match status" value="1"/>
</dbReference>